<dbReference type="NCBIfam" id="TIGR02595">
    <property type="entry name" value="PEP_CTERM"/>
    <property type="match status" value="1"/>
</dbReference>
<name>A0A1W6SPJ0_9PROT</name>
<sequence length="245" mass="26292">MNRHTTIFYFKHEIIRRSRMIRKLTAIIGVLFIAPAQAIPLDTASWTHWTSPSSGSFTQGSNTINVTYTGSTFGVDYGSYIYNVPASFTSAEVTNTPETNGTLLMTGGTSGINGFHFSQAVVDPIISLFSVGQTGVPVSFNFLDNAAFTIVSQGAGNWGGGLLTQNGSSVTGWEGNGLLKFIGTYTDILFTTPDYEYFYGATVGAVDAIPPASVIPEPATYALILIGMGLMGWTTRRRKQGINLV</sequence>
<dbReference type="OrthoDB" id="8559815at2"/>
<organism evidence="2 3">
    <name type="scientific">Nitrosospira lacus</name>
    <dbReference type="NCBI Taxonomy" id="1288494"/>
    <lineage>
        <taxon>Bacteria</taxon>
        <taxon>Pseudomonadati</taxon>
        <taxon>Pseudomonadota</taxon>
        <taxon>Betaproteobacteria</taxon>
        <taxon>Nitrosomonadales</taxon>
        <taxon>Nitrosomonadaceae</taxon>
        <taxon>Nitrosospira</taxon>
    </lineage>
</organism>
<evidence type="ECO:0000313" key="2">
    <source>
        <dbReference type="EMBL" id="ARO87715.1"/>
    </source>
</evidence>
<evidence type="ECO:0000259" key="1">
    <source>
        <dbReference type="Pfam" id="PF07589"/>
    </source>
</evidence>
<dbReference type="Pfam" id="PF07589">
    <property type="entry name" value="PEP-CTERM"/>
    <property type="match status" value="1"/>
</dbReference>
<gene>
    <name evidence="2" type="ORF">EBAPG3_007980</name>
</gene>
<keyword evidence="3" id="KW-1185">Reference proteome</keyword>
<protein>
    <recommendedName>
        <fullName evidence="1">Ice-binding protein C-terminal domain-containing protein</fullName>
    </recommendedName>
</protein>
<dbReference type="InterPro" id="IPR013424">
    <property type="entry name" value="Ice-binding_C"/>
</dbReference>
<dbReference type="eggNOG" id="ENOG5032YGR">
    <property type="taxonomic scope" value="Bacteria"/>
</dbReference>
<dbReference type="Proteomes" id="UP000012179">
    <property type="component" value="Chromosome"/>
</dbReference>
<feature type="domain" description="Ice-binding protein C-terminal" evidence="1">
    <location>
        <begin position="215"/>
        <end position="238"/>
    </location>
</feature>
<proteinExistence type="predicted"/>
<accession>A0A1W6SPJ0</accession>
<dbReference type="AlphaFoldDB" id="A0A1W6SPJ0"/>
<evidence type="ECO:0000313" key="3">
    <source>
        <dbReference type="Proteomes" id="UP000012179"/>
    </source>
</evidence>
<dbReference type="KEGG" id="nlc:EBAPG3_007980"/>
<dbReference type="EMBL" id="CP021106">
    <property type="protein sequence ID" value="ARO87715.1"/>
    <property type="molecule type" value="Genomic_DNA"/>
</dbReference>
<reference evidence="2 3" key="1">
    <citation type="journal article" date="2015" name="Int. J. Syst. Evol. Microbiol.">
        <title>Nitrosospira lacus sp. nov., a psychrotolerant, ammonia-oxidizing bacterium from sandy lake sediment.</title>
        <authorList>
            <person name="Urakawa H."/>
            <person name="Garcia J.C."/>
            <person name="Nielsen J.L."/>
            <person name="Le V.Q."/>
            <person name="Kozlowski J.A."/>
            <person name="Stein L.Y."/>
            <person name="Lim C.K."/>
            <person name="Pommerening-Roser A."/>
            <person name="Martens-Habbena W."/>
            <person name="Stahl D.A."/>
            <person name="Klotz M.G."/>
        </authorList>
    </citation>
    <scope>NUCLEOTIDE SEQUENCE [LARGE SCALE GENOMIC DNA]</scope>
    <source>
        <strain evidence="2 3">APG3</strain>
    </source>
</reference>